<proteinExistence type="predicted"/>
<evidence type="ECO:0000313" key="1">
    <source>
        <dbReference type="EMBL" id="KAK8083822.1"/>
    </source>
</evidence>
<name>A0ABR1WK04_9PEZI</name>
<accession>A0ABR1WK04</accession>
<reference evidence="1 2" key="1">
    <citation type="submission" date="2023-01" db="EMBL/GenBank/DDBJ databases">
        <title>Analysis of 21 Apiospora genomes using comparative genomics revels a genus with tremendous synthesis potential of carbohydrate active enzymes and secondary metabolites.</title>
        <authorList>
            <person name="Sorensen T."/>
        </authorList>
    </citation>
    <scope>NUCLEOTIDE SEQUENCE [LARGE SCALE GENOMIC DNA]</scope>
    <source>
        <strain evidence="1 2">CBS 83171</strain>
    </source>
</reference>
<gene>
    <name evidence="1" type="ORF">PG996_002603</name>
</gene>
<dbReference type="EMBL" id="JAQQWM010000001">
    <property type="protein sequence ID" value="KAK8083822.1"/>
    <property type="molecule type" value="Genomic_DNA"/>
</dbReference>
<keyword evidence="2" id="KW-1185">Reference proteome</keyword>
<protein>
    <submittedName>
        <fullName evidence="1">Uncharacterized protein</fullName>
    </submittedName>
</protein>
<sequence>MVAATGDVPFVCQQILDSVHRSDMIRSLRRTRQAAVTFGPSFLVSLSLPRHIMLHAQYEASSGVPRQFGDDSVADNAAAIGLEAAAAMRNAAPARARREAAAAELTAA</sequence>
<evidence type="ECO:0000313" key="2">
    <source>
        <dbReference type="Proteomes" id="UP001446871"/>
    </source>
</evidence>
<dbReference type="Proteomes" id="UP001446871">
    <property type="component" value="Unassembled WGS sequence"/>
</dbReference>
<organism evidence="1 2">
    <name type="scientific">Apiospora saccharicola</name>
    <dbReference type="NCBI Taxonomy" id="335842"/>
    <lineage>
        <taxon>Eukaryota</taxon>
        <taxon>Fungi</taxon>
        <taxon>Dikarya</taxon>
        <taxon>Ascomycota</taxon>
        <taxon>Pezizomycotina</taxon>
        <taxon>Sordariomycetes</taxon>
        <taxon>Xylariomycetidae</taxon>
        <taxon>Amphisphaeriales</taxon>
        <taxon>Apiosporaceae</taxon>
        <taxon>Apiospora</taxon>
    </lineage>
</organism>
<comment type="caution">
    <text evidence="1">The sequence shown here is derived from an EMBL/GenBank/DDBJ whole genome shotgun (WGS) entry which is preliminary data.</text>
</comment>